<keyword evidence="9" id="KW-0456">Lyase</keyword>
<dbReference type="InterPro" id="IPR050075">
    <property type="entry name" value="LeuD"/>
</dbReference>
<comment type="similarity">
    <text evidence="4">Belongs to the LeuD family. LeuD type 1 subfamily.</text>
</comment>
<dbReference type="InterPro" id="IPR004431">
    <property type="entry name" value="3-IsopropMal_deHydase_ssu"/>
</dbReference>
<evidence type="ECO:0000256" key="5">
    <source>
        <dbReference type="ARBA" id="ARBA00011271"/>
    </source>
</evidence>
<keyword evidence="13" id="KW-1185">Reference proteome</keyword>
<comment type="caution">
    <text evidence="12">The sequence shown here is derived from an EMBL/GenBank/DDBJ whole genome shotgun (WGS) entry which is preliminary data.</text>
</comment>
<dbReference type="InterPro" id="IPR015928">
    <property type="entry name" value="Aconitase/3IPM_dehydase_swvl"/>
</dbReference>
<reference evidence="12" key="1">
    <citation type="submission" date="2016-01" db="EMBL/GenBank/DDBJ databases">
        <authorList>
            <person name="Peeters Charlotte."/>
        </authorList>
    </citation>
    <scope>NUCLEOTIDE SEQUENCE</scope>
    <source>
        <strain evidence="12">LMG 22936</strain>
    </source>
</reference>
<evidence type="ECO:0000256" key="8">
    <source>
        <dbReference type="ARBA" id="ARBA00022605"/>
    </source>
</evidence>
<sequence>MKAFEVCKGYAAVLALDDVDTDLIVRIERISQLKRGQFQPWAFETMRYRADGSENPDFVLNRPPFRDARILVTGANFGCGSSREMAVWALDEFGIQCVIASSYGDIFNNNCFQNGVLPIRLAREQIASIMPVAASGAELTVDLRACLIRVPGLEPIAFSLPESQRVALLNGQDDVDQAVAREARISAYQAADRAARPWVYA</sequence>
<evidence type="ECO:0000256" key="3">
    <source>
        <dbReference type="ARBA" id="ARBA00004729"/>
    </source>
</evidence>
<comment type="pathway">
    <text evidence="3">Amino-acid biosynthesis; L-leucine biosynthesis; L-leucine from 3-methyl-2-oxobutanoate: step 2/4.</text>
</comment>
<dbReference type="SUPFAM" id="SSF52016">
    <property type="entry name" value="LeuD/IlvD-like"/>
    <property type="match status" value="1"/>
</dbReference>
<organism evidence="12 13">
    <name type="scientific">Caballeronia telluris</name>
    <dbReference type="NCBI Taxonomy" id="326475"/>
    <lineage>
        <taxon>Bacteria</taxon>
        <taxon>Pseudomonadati</taxon>
        <taxon>Pseudomonadota</taxon>
        <taxon>Betaproteobacteria</taxon>
        <taxon>Burkholderiales</taxon>
        <taxon>Burkholderiaceae</taxon>
        <taxon>Caballeronia</taxon>
    </lineage>
</organism>
<evidence type="ECO:0000256" key="7">
    <source>
        <dbReference type="ARBA" id="ARBA00022430"/>
    </source>
</evidence>
<keyword evidence="12" id="KW-0413">Isomerase</keyword>
<accession>A0A158K4L1</accession>
<evidence type="ECO:0000313" key="12">
    <source>
        <dbReference type="EMBL" id="SAL76062.1"/>
    </source>
</evidence>
<proteinExistence type="inferred from homology"/>
<dbReference type="NCBIfam" id="NF002458">
    <property type="entry name" value="PRK01641.1"/>
    <property type="match status" value="1"/>
</dbReference>
<feature type="domain" description="Aconitase A/isopropylmalate dehydratase small subunit swivel" evidence="11">
    <location>
        <begin position="1"/>
        <end position="123"/>
    </location>
</feature>
<dbReference type="InterPro" id="IPR000573">
    <property type="entry name" value="AconitaseA/IPMdHydase_ssu_swvl"/>
</dbReference>
<dbReference type="AlphaFoldDB" id="A0A158K4L1"/>
<dbReference type="PANTHER" id="PTHR43345">
    <property type="entry name" value="3-ISOPROPYLMALATE DEHYDRATASE SMALL SUBUNIT 2-RELATED-RELATED"/>
    <property type="match status" value="1"/>
</dbReference>
<comment type="catalytic activity">
    <reaction evidence="1">
        <text>(2R,3S)-3-isopropylmalate = (2S)-2-isopropylmalate</text>
        <dbReference type="Rhea" id="RHEA:32287"/>
        <dbReference type="ChEBI" id="CHEBI:1178"/>
        <dbReference type="ChEBI" id="CHEBI:35121"/>
        <dbReference type="EC" id="4.2.1.33"/>
    </reaction>
</comment>
<dbReference type="Pfam" id="PF00694">
    <property type="entry name" value="Aconitase_C"/>
    <property type="match status" value="1"/>
</dbReference>
<dbReference type="GO" id="GO:0009316">
    <property type="term" value="C:3-isopropylmalate dehydratase complex"/>
    <property type="evidence" value="ECO:0007669"/>
    <property type="project" value="InterPro"/>
</dbReference>
<dbReference type="RefSeq" id="WP_087633079.1">
    <property type="nucleotide sequence ID" value="NZ_FCNZ02000028.1"/>
</dbReference>
<dbReference type="GO" id="GO:0009098">
    <property type="term" value="P:L-leucine biosynthetic process"/>
    <property type="evidence" value="ECO:0007669"/>
    <property type="project" value="UniProtKB-UniPathway"/>
</dbReference>
<dbReference type="CDD" id="cd01577">
    <property type="entry name" value="IPMI_Swivel"/>
    <property type="match status" value="1"/>
</dbReference>
<dbReference type="EMBL" id="FCNZ02000028">
    <property type="protein sequence ID" value="SAL76062.1"/>
    <property type="molecule type" value="Genomic_DNA"/>
</dbReference>
<evidence type="ECO:0000256" key="4">
    <source>
        <dbReference type="ARBA" id="ARBA00009845"/>
    </source>
</evidence>
<name>A0A158K4L1_9BURK</name>
<evidence type="ECO:0000256" key="2">
    <source>
        <dbReference type="ARBA" id="ARBA00002695"/>
    </source>
</evidence>
<keyword evidence="7" id="KW-0432">Leucine biosynthesis</keyword>
<gene>
    <name evidence="12" type="ORF">AWB66_05320</name>
</gene>
<keyword evidence="10" id="KW-0100">Branched-chain amino acid biosynthesis</keyword>
<evidence type="ECO:0000256" key="1">
    <source>
        <dbReference type="ARBA" id="ARBA00000491"/>
    </source>
</evidence>
<dbReference type="InterPro" id="IPR033940">
    <property type="entry name" value="IPMI_Swivel"/>
</dbReference>
<evidence type="ECO:0000256" key="10">
    <source>
        <dbReference type="ARBA" id="ARBA00023304"/>
    </source>
</evidence>
<dbReference type="Proteomes" id="UP000054717">
    <property type="component" value="Unassembled WGS sequence"/>
</dbReference>
<evidence type="ECO:0000256" key="6">
    <source>
        <dbReference type="ARBA" id="ARBA00011998"/>
    </source>
</evidence>
<evidence type="ECO:0000256" key="9">
    <source>
        <dbReference type="ARBA" id="ARBA00023239"/>
    </source>
</evidence>
<dbReference type="Gene3D" id="3.20.19.10">
    <property type="entry name" value="Aconitase, domain 4"/>
    <property type="match status" value="1"/>
</dbReference>
<dbReference type="STRING" id="326475.AWB66_05320"/>
<evidence type="ECO:0000313" key="13">
    <source>
        <dbReference type="Proteomes" id="UP000054717"/>
    </source>
</evidence>
<comment type="function">
    <text evidence="2">Catalyzes the isomerization between 2-isopropylmalate and 3-isopropylmalate, via the formation of 2-isopropylmaleate.</text>
</comment>
<dbReference type="PANTHER" id="PTHR43345:SF5">
    <property type="entry name" value="3-ISOPROPYLMALATE DEHYDRATASE SMALL SUBUNIT"/>
    <property type="match status" value="1"/>
</dbReference>
<dbReference type="EC" id="4.2.1.33" evidence="6"/>
<evidence type="ECO:0000259" key="11">
    <source>
        <dbReference type="Pfam" id="PF00694"/>
    </source>
</evidence>
<keyword evidence="8" id="KW-0028">Amino-acid biosynthesis</keyword>
<dbReference type="UniPathway" id="UPA00048">
    <property type="reaction ID" value="UER00071"/>
</dbReference>
<dbReference type="NCBIfam" id="TIGR00171">
    <property type="entry name" value="leuD"/>
    <property type="match status" value="1"/>
</dbReference>
<protein>
    <recommendedName>
        <fullName evidence="6">3-isopropylmalate dehydratase</fullName>
        <ecNumber evidence="6">4.2.1.33</ecNumber>
    </recommendedName>
</protein>
<dbReference type="GO" id="GO:0003861">
    <property type="term" value="F:3-isopropylmalate dehydratase activity"/>
    <property type="evidence" value="ECO:0007669"/>
    <property type="project" value="UniProtKB-EC"/>
</dbReference>
<dbReference type="GO" id="GO:0016853">
    <property type="term" value="F:isomerase activity"/>
    <property type="evidence" value="ECO:0007669"/>
    <property type="project" value="UniProtKB-KW"/>
</dbReference>
<comment type="subunit">
    <text evidence="5">Heterodimer of LeuC and LeuD.</text>
</comment>